<protein>
    <submittedName>
        <fullName evidence="1">Uncharacterized protein</fullName>
    </submittedName>
</protein>
<proteinExistence type="predicted"/>
<dbReference type="EMBL" id="FXBM01000002">
    <property type="protein sequence ID" value="SMH46538.1"/>
    <property type="molecule type" value="Genomic_DNA"/>
</dbReference>
<dbReference type="Proteomes" id="UP000193711">
    <property type="component" value="Unassembled WGS sequence"/>
</dbReference>
<organism evidence="1 2">
    <name type="scientific">Rathayibacter oskolensis</name>
    <dbReference type="NCBI Taxonomy" id="1891671"/>
    <lineage>
        <taxon>Bacteria</taxon>
        <taxon>Bacillati</taxon>
        <taxon>Actinomycetota</taxon>
        <taxon>Actinomycetes</taxon>
        <taxon>Micrococcales</taxon>
        <taxon>Microbacteriaceae</taxon>
        <taxon>Rathayibacter</taxon>
    </lineage>
</organism>
<sequence>MSESFFRDVEPRPYDEDDHLPPFDLPAWTGPPWHRAPGLVLLDHELGRSATTVVALESARCYNEGVLLRLTVRVADTGRRARQRVFEYLERAHGRGQLDERFAPDGLRWGVAFVDGRTVTTQDESPWAGAEDIVDARPAGPVLEGGGRPSVFMDTWSRDVWLWPLPPLPTLRVAVEWPARGIPETVTSLDAAPLLAASARSRPLWPAPPA</sequence>
<gene>
    <name evidence="1" type="ORF">SAMN06295885_2777</name>
</gene>
<keyword evidence="2" id="KW-1185">Reference proteome</keyword>
<dbReference type="AlphaFoldDB" id="A0A1X7P6I1"/>
<evidence type="ECO:0000313" key="1">
    <source>
        <dbReference type="EMBL" id="SMH46538.1"/>
    </source>
</evidence>
<dbReference type="STRING" id="1891671.SAMN06295885_2777"/>
<reference evidence="2" key="1">
    <citation type="submission" date="2017-04" db="EMBL/GenBank/DDBJ databases">
        <authorList>
            <person name="Varghese N."/>
            <person name="Submissions S."/>
        </authorList>
    </citation>
    <scope>NUCLEOTIDE SEQUENCE [LARGE SCALE GENOMIC DNA]</scope>
    <source>
        <strain evidence="2">VKM Ac-2121</strain>
    </source>
</reference>
<name>A0A1X7P6I1_9MICO</name>
<accession>A0A1X7P6I1</accession>
<dbReference type="OrthoDB" id="5186655at2"/>
<dbReference type="RefSeq" id="WP_085477121.1">
    <property type="nucleotide sequence ID" value="NZ_FXBM01000002.1"/>
</dbReference>
<evidence type="ECO:0000313" key="2">
    <source>
        <dbReference type="Proteomes" id="UP000193711"/>
    </source>
</evidence>